<accession>A0A381NCK3</accession>
<sequence length="25" mass="2999">MSFKKFKFMLLLLLENLKKALLIDT</sequence>
<organism evidence="1">
    <name type="scientific">marine metagenome</name>
    <dbReference type="NCBI Taxonomy" id="408172"/>
    <lineage>
        <taxon>unclassified sequences</taxon>
        <taxon>metagenomes</taxon>
        <taxon>ecological metagenomes</taxon>
    </lineage>
</organism>
<dbReference type="AlphaFoldDB" id="A0A381NCK3"/>
<evidence type="ECO:0000313" key="1">
    <source>
        <dbReference type="EMBL" id="SUZ52227.1"/>
    </source>
</evidence>
<gene>
    <name evidence="1" type="ORF">METZ01_LOCUS5081</name>
</gene>
<name>A0A381NCK3_9ZZZZ</name>
<protein>
    <submittedName>
        <fullName evidence="1">Uncharacterized protein</fullName>
    </submittedName>
</protein>
<proteinExistence type="predicted"/>
<reference evidence="1" key="1">
    <citation type="submission" date="2018-05" db="EMBL/GenBank/DDBJ databases">
        <authorList>
            <person name="Lanie J.A."/>
            <person name="Ng W.-L."/>
            <person name="Kazmierczak K.M."/>
            <person name="Andrzejewski T.M."/>
            <person name="Davidsen T.M."/>
            <person name="Wayne K.J."/>
            <person name="Tettelin H."/>
            <person name="Glass J.I."/>
            <person name="Rusch D."/>
            <person name="Podicherti R."/>
            <person name="Tsui H.-C.T."/>
            <person name="Winkler M.E."/>
        </authorList>
    </citation>
    <scope>NUCLEOTIDE SEQUENCE</scope>
</reference>
<dbReference type="EMBL" id="UINC01000263">
    <property type="protein sequence ID" value="SUZ52227.1"/>
    <property type="molecule type" value="Genomic_DNA"/>
</dbReference>